<dbReference type="Proteomes" id="UP001519295">
    <property type="component" value="Unassembled WGS sequence"/>
</dbReference>
<accession>A0ABS4W3G4</accession>
<feature type="region of interest" description="Disordered" evidence="1">
    <location>
        <begin position="155"/>
        <end position="200"/>
    </location>
</feature>
<name>A0ABS4W3G4_9PSEU</name>
<feature type="compositionally biased region" description="Low complexity" evidence="1">
    <location>
        <begin position="103"/>
        <end position="115"/>
    </location>
</feature>
<dbReference type="RefSeq" id="WP_210034169.1">
    <property type="nucleotide sequence ID" value="NZ_JAGINU010000001.1"/>
</dbReference>
<evidence type="ECO:0008006" key="4">
    <source>
        <dbReference type="Google" id="ProtNLM"/>
    </source>
</evidence>
<dbReference type="EMBL" id="JAGINU010000001">
    <property type="protein sequence ID" value="MBP2370690.1"/>
    <property type="molecule type" value="Genomic_DNA"/>
</dbReference>
<evidence type="ECO:0000256" key="1">
    <source>
        <dbReference type="SAM" id="MobiDB-lite"/>
    </source>
</evidence>
<sequence>MAEVARGYSWEPFRDGNEAGLRHGAYSERRIAPLAAEVEQQARALPTWPSYLDEPVYAPAVRAWARAEAVVELLWTYLAERDLDAALASTTESTTEAEESRGSSRSRTSTRATESALSMLDRAEARAAKARQRLGLDPLSRARLGRDVTAARTDLAQMLTAEQERLDAAQAAPGPTHQPTPDRPSTGDTAPRPHTSGDHQ</sequence>
<evidence type="ECO:0000313" key="2">
    <source>
        <dbReference type="EMBL" id="MBP2370690.1"/>
    </source>
</evidence>
<organism evidence="2 3">
    <name type="scientific">Pseudonocardia parietis</name>
    <dbReference type="NCBI Taxonomy" id="570936"/>
    <lineage>
        <taxon>Bacteria</taxon>
        <taxon>Bacillati</taxon>
        <taxon>Actinomycetota</taxon>
        <taxon>Actinomycetes</taxon>
        <taxon>Pseudonocardiales</taxon>
        <taxon>Pseudonocardiaceae</taxon>
        <taxon>Pseudonocardia</taxon>
    </lineage>
</organism>
<reference evidence="2 3" key="1">
    <citation type="submission" date="2021-03" db="EMBL/GenBank/DDBJ databases">
        <title>Sequencing the genomes of 1000 actinobacteria strains.</title>
        <authorList>
            <person name="Klenk H.-P."/>
        </authorList>
    </citation>
    <scope>NUCLEOTIDE SEQUENCE [LARGE SCALE GENOMIC DNA]</scope>
    <source>
        <strain evidence="2 3">DSM 45256</strain>
    </source>
</reference>
<protein>
    <recommendedName>
        <fullName evidence="4">PPE family protein</fullName>
    </recommendedName>
</protein>
<comment type="caution">
    <text evidence="2">The sequence shown here is derived from an EMBL/GenBank/DDBJ whole genome shotgun (WGS) entry which is preliminary data.</text>
</comment>
<proteinExistence type="predicted"/>
<gene>
    <name evidence="2" type="ORF">JOF36_006386</name>
</gene>
<evidence type="ECO:0000313" key="3">
    <source>
        <dbReference type="Proteomes" id="UP001519295"/>
    </source>
</evidence>
<feature type="region of interest" description="Disordered" evidence="1">
    <location>
        <begin position="89"/>
        <end position="115"/>
    </location>
</feature>
<keyword evidence="3" id="KW-1185">Reference proteome</keyword>